<dbReference type="InterPro" id="IPR058154">
    <property type="entry name" value="Bxb1_TTP-like"/>
</dbReference>
<comment type="caution">
    <text evidence="1">The sequence shown here is derived from an EMBL/GenBank/DDBJ whole genome shotgun (WGS) entry which is preliminary data.</text>
</comment>
<keyword evidence="2" id="KW-1185">Reference proteome</keyword>
<accession>A0A9W6HDV4</accession>
<gene>
    <name evidence="1" type="ORF">GCM10017586_03630</name>
</gene>
<dbReference type="EMBL" id="BSEO01000001">
    <property type="protein sequence ID" value="GLJ78681.1"/>
    <property type="molecule type" value="Genomic_DNA"/>
</dbReference>
<organism evidence="1 2">
    <name type="scientific">Microbacterium imperiale</name>
    <dbReference type="NCBI Taxonomy" id="33884"/>
    <lineage>
        <taxon>Bacteria</taxon>
        <taxon>Bacillati</taxon>
        <taxon>Actinomycetota</taxon>
        <taxon>Actinomycetes</taxon>
        <taxon>Micrococcales</taxon>
        <taxon>Microbacteriaceae</taxon>
        <taxon>Microbacterium</taxon>
    </lineage>
</organism>
<reference evidence="1" key="1">
    <citation type="journal article" date="2014" name="Int. J. Syst. Evol. Microbiol.">
        <title>Complete genome sequence of Corynebacterium casei LMG S-19264T (=DSM 44701T), isolated from a smear-ripened cheese.</title>
        <authorList>
            <consortium name="US DOE Joint Genome Institute (JGI-PGF)"/>
            <person name="Walter F."/>
            <person name="Albersmeier A."/>
            <person name="Kalinowski J."/>
            <person name="Ruckert C."/>
        </authorList>
    </citation>
    <scope>NUCLEOTIDE SEQUENCE</scope>
    <source>
        <strain evidence="1">VKM Ac-1447</strain>
    </source>
</reference>
<evidence type="ECO:0000313" key="2">
    <source>
        <dbReference type="Proteomes" id="UP001142317"/>
    </source>
</evidence>
<proteinExistence type="predicted"/>
<reference evidence="1" key="2">
    <citation type="submission" date="2023-01" db="EMBL/GenBank/DDBJ databases">
        <authorList>
            <person name="Sun Q."/>
            <person name="Evtushenko L."/>
        </authorList>
    </citation>
    <scope>NUCLEOTIDE SEQUENCE</scope>
    <source>
        <strain evidence="1">VKM Ac-1447</strain>
    </source>
</reference>
<dbReference type="Pfam" id="PF25681">
    <property type="entry name" value="Phage_TTP_17"/>
    <property type="match status" value="1"/>
</dbReference>
<name>A0A9W6HDV4_9MICO</name>
<evidence type="ECO:0000313" key="1">
    <source>
        <dbReference type="EMBL" id="GLJ78681.1"/>
    </source>
</evidence>
<dbReference type="RefSeq" id="WP_210005404.1">
    <property type="nucleotide sequence ID" value="NZ_BSEO01000001.1"/>
</dbReference>
<sequence>MTVNAELARIFGSDSDAIHLAPYGTTLPTTIDGALDPAFEDVGWLSEDGLTETLTGSVERRRGLQGRGVVRTFMGESGTQIAFVGLESKAQTNSLRYYEKQVDTTTAGVRKVKRGSGQRIQVRSAVIDLFDADDDDVKERFIIPRFEIAPNGDRTFVGSDIAAYPFLGEIIGDYDHISTDLEEAGA</sequence>
<protein>
    <submittedName>
        <fullName evidence="1">Phage associated putative structural protein</fullName>
    </submittedName>
</protein>
<dbReference type="Proteomes" id="UP001142317">
    <property type="component" value="Unassembled WGS sequence"/>
</dbReference>
<dbReference type="AlphaFoldDB" id="A0A9W6HDV4"/>